<dbReference type="Pfam" id="PF01541">
    <property type="entry name" value="GIY-YIG"/>
    <property type="match status" value="1"/>
</dbReference>
<evidence type="ECO:0000313" key="4">
    <source>
        <dbReference type="Proteomes" id="UP000634004"/>
    </source>
</evidence>
<reference evidence="3" key="2">
    <citation type="submission" date="2020-09" db="EMBL/GenBank/DDBJ databases">
        <authorList>
            <person name="Sun Q."/>
            <person name="Kim S."/>
        </authorList>
    </citation>
    <scope>NUCLEOTIDE SEQUENCE</scope>
    <source>
        <strain evidence="3">KCTC 32513</strain>
    </source>
</reference>
<keyword evidence="4" id="KW-1185">Reference proteome</keyword>
<dbReference type="EMBL" id="BMZH01000020">
    <property type="protein sequence ID" value="GHB04488.1"/>
    <property type="molecule type" value="Genomic_DNA"/>
</dbReference>
<organism evidence="3 4">
    <name type="scientific">Algimonas arctica</name>
    <dbReference type="NCBI Taxonomy" id="1479486"/>
    <lineage>
        <taxon>Bacteria</taxon>
        <taxon>Pseudomonadati</taxon>
        <taxon>Pseudomonadota</taxon>
        <taxon>Alphaproteobacteria</taxon>
        <taxon>Maricaulales</taxon>
        <taxon>Robiginitomaculaceae</taxon>
        <taxon>Algimonas</taxon>
    </lineage>
</organism>
<dbReference type="InterPro" id="IPR000305">
    <property type="entry name" value="GIY-YIG_endonuc"/>
</dbReference>
<dbReference type="CDD" id="cd10448">
    <property type="entry name" value="GIY-YIG_unchar_3"/>
    <property type="match status" value="1"/>
</dbReference>
<dbReference type="InterPro" id="IPR050190">
    <property type="entry name" value="UPF0213_domain"/>
</dbReference>
<gene>
    <name evidence="3" type="ORF">GCM10009069_28890</name>
</gene>
<comment type="caution">
    <text evidence="3">The sequence shown here is derived from an EMBL/GenBank/DDBJ whole genome shotgun (WGS) entry which is preliminary data.</text>
</comment>
<dbReference type="PANTHER" id="PTHR34477:SF5">
    <property type="entry name" value="BSL5627 PROTEIN"/>
    <property type="match status" value="1"/>
</dbReference>
<dbReference type="InterPro" id="IPR035901">
    <property type="entry name" value="GIY-YIG_endonuc_sf"/>
</dbReference>
<accession>A0A8J3CV59</accession>
<proteinExistence type="inferred from homology"/>
<dbReference type="Proteomes" id="UP000634004">
    <property type="component" value="Unassembled WGS sequence"/>
</dbReference>
<dbReference type="PANTHER" id="PTHR34477">
    <property type="entry name" value="UPF0213 PROTEIN YHBQ"/>
    <property type="match status" value="1"/>
</dbReference>
<dbReference type="Gene3D" id="3.40.1440.10">
    <property type="entry name" value="GIY-YIG endonuclease"/>
    <property type="match status" value="1"/>
</dbReference>
<reference evidence="3" key="1">
    <citation type="journal article" date="2014" name="Int. J. Syst. Evol. Microbiol.">
        <title>Complete genome sequence of Corynebacterium casei LMG S-19264T (=DSM 44701T), isolated from a smear-ripened cheese.</title>
        <authorList>
            <consortium name="US DOE Joint Genome Institute (JGI-PGF)"/>
            <person name="Walter F."/>
            <person name="Albersmeier A."/>
            <person name="Kalinowski J."/>
            <person name="Ruckert C."/>
        </authorList>
    </citation>
    <scope>NUCLEOTIDE SEQUENCE</scope>
    <source>
        <strain evidence="3">KCTC 32513</strain>
    </source>
</reference>
<comment type="similarity">
    <text evidence="1">Belongs to the UPF0213 family.</text>
</comment>
<dbReference type="SUPFAM" id="SSF82771">
    <property type="entry name" value="GIY-YIG endonuclease"/>
    <property type="match status" value="1"/>
</dbReference>
<evidence type="ECO:0000259" key="2">
    <source>
        <dbReference type="PROSITE" id="PS50164"/>
    </source>
</evidence>
<sequence>MPHGYLYIMANHKTGTLYVGSTTDIQSRVFEHKSKANPNSFTAKYDCDRLVYLEHYDDIGEARARERAVKRYKRQWKIEMIEAKNPEWQDIPLQWDD</sequence>
<dbReference type="AlphaFoldDB" id="A0A8J3CV59"/>
<protein>
    <submittedName>
        <fullName evidence="3">Excinuclease ABC subunit C</fullName>
    </submittedName>
</protein>
<dbReference type="PROSITE" id="PS50164">
    <property type="entry name" value="GIY_YIG"/>
    <property type="match status" value="1"/>
</dbReference>
<dbReference type="RefSeq" id="WP_189499598.1">
    <property type="nucleotide sequence ID" value="NZ_BMZH01000020.1"/>
</dbReference>
<evidence type="ECO:0000313" key="3">
    <source>
        <dbReference type="EMBL" id="GHB04488.1"/>
    </source>
</evidence>
<feature type="domain" description="GIY-YIG" evidence="2">
    <location>
        <begin position="2"/>
        <end position="79"/>
    </location>
</feature>
<evidence type="ECO:0000256" key="1">
    <source>
        <dbReference type="ARBA" id="ARBA00007435"/>
    </source>
</evidence>
<name>A0A8J3CV59_9PROT</name>